<gene>
    <name evidence="7" type="ORF">ADUPG1_013051</name>
</gene>
<evidence type="ECO:0000256" key="5">
    <source>
        <dbReference type="ARBA" id="ARBA00025751"/>
    </source>
</evidence>
<keyword evidence="4" id="KW-0539">Nucleus</keyword>
<dbReference type="Gene3D" id="3.30.1360.10">
    <property type="entry name" value="RNA polymerase, RBP11-like subunit"/>
    <property type="match status" value="1"/>
</dbReference>
<evidence type="ECO:0000256" key="2">
    <source>
        <dbReference type="ARBA" id="ARBA00022478"/>
    </source>
</evidence>
<keyword evidence="8" id="KW-1185">Reference proteome</keyword>
<organism evidence="7 8">
    <name type="scientific">Aduncisulcus paluster</name>
    <dbReference type="NCBI Taxonomy" id="2918883"/>
    <lineage>
        <taxon>Eukaryota</taxon>
        <taxon>Metamonada</taxon>
        <taxon>Carpediemonas-like organisms</taxon>
        <taxon>Aduncisulcus</taxon>
    </lineage>
</organism>
<dbReference type="InterPro" id="IPR008193">
    <property type="entry name" value="RNA_pol_Rpb11_13-16kDa_CS"/>
</dbReference>
<dbReference type="PANTHER" id="PTHR13946">
    <property type="entry name" value="DNA-DIRECTED RNA POLYMERASE I,II,III"/>
    <property type="match status" value="1"/>
</dbReference>
<feature type="domain" description="DNA-directed RNA polymerase RBP11-like dimerisation" evidence="6">
    <location>
        <begin position="8"/>
        <end position="78"/>
    </location>
</feature>
<dbReference type="GO" id="GO:0000428">
    <property type="term" value="C:DNA-directed RNA polymerase complex"/>
    <property type="evidence" value="ECO:0007669"/>
    <property type="project" value="UniProtKB-KW"/>
</dbReference>
<dbReference type="Pfam" id="PF13656">
    <property type="entry name" value="RNA_pol_L_2"/>
    <property type="match status" value="1"/>
</dbReference>
<comment type="caution">
    <text evidence="7">The sequence shown here is derived from an EMBL/GenBank/DDBJ whole genome shotgun (WGS) entry which is preliminary data.</text>
</comment>
<reference evidence="7" key="1">
    <citation type="submission" date="2022-03" db="EMBL/GenBank/DDBJ databases">
        <title>Draft genome sequence of Aduncisulcus paluster, a free-living microaerophilic Fornicata.</title>
        <authorList>
            <person name="Yuyama I."/>
            <person name="Kume K."/>
            <person name="Tamura T."/>
            <person name="Inagaki Y."/>
            <person name="Hashimoto T."/>
        </authorList>
    </citation>
    <scope>NUCLEOTIDE SEQUENCE</scope>
    <source>
        <strain evidence="7">NY0171</strain>
    </source>
</reference>
<evidence type="ECO:0000259" key="6">
    <source>
        <dbReference type="Pfam" id="PF13656"/>
    </source>
</evidence>
<dbReference type="InterPro" id="IPR022905">
    <property type="entry name" value="Rpo11-like"/>
</dbReference>
<dbReference type="PROSITE" id="PS01154">
    <property type="entry name" value="RNA_POL_L_13KD"/>
    <property type="match status" value="1"/>
</dbReference>
<dbReference type="Proteomes" id="UP001057375">
    <property type="component" value="Unassembled WGS sequence"/>
</dbReference>
<dbReference type="PANTHER" id="PTHR13946:SF28">
    <property type="entry name" value="DNA-DIRECTED RNA POLYMERASES I AND III SUBUNIT RPAC2"/>
    <property type="match status" value="1"/>
</dbReference>
<evidence type="ECO:0000256" key="3">
    <source>
        <dbReference type="ARBA" id="ARBA00023163"/>
    </source>
</evidence>
<accession>A0ABQ5K1K6</accession>
<proteinExistence type="inferred from homology"/>
<evidence type="ECO:0000313" key="8">
    <source>
        <dbReference type="Proteomes" id="UP001057375"/>
    </source>
</evidence>
<protein>
    <submittedName>
        <fullName evidence="7">DNA-directed RNA polymerases I and III subunit AC19 like protein</fullName>
    </submittedName>
</protein>
<dbReference type="InterPro" id="IPR036603">
    <property type="entry name" value="RBP11-like"/>
</dbReference>
<comment type="similarity">
    <text evidence="5">Belongs to the archaeal Rpo11/eukaryotic RPB11/RPC19 RNA polymerase subunit family.</text>
</comment>
<evidence type="ECO:0000256" key="4">
    <source>
        <dbReference type="ARBA" id="ARBA00023242"/>
    </source>
</evidence>
<dbReference type="CDD" id="cd07029">
    <property type="entry name" value="RNAP_I_III_AC19"/>
    <property type="match status" value="1"/>
</dbReference>
<keyword evidence="3" id="KW-0804">Transcription</keyword>
<evidence type="ECO:0000313" key="7">
    <source>
        <dbReference type="EMBL" id="GKT25476.1"/>
    </source>
</evidence>
<evidence type="ECO:0000256" key="1">
    <source>
        <dbReference type="ARBA" id="ARBA00004123"/>
    </source>
</evidence>
<dbReference type="InterPro" id="IPR033898">
    <property type="entry name" value="RNAP_AC19"/>
</dbReference>
<dbReference type="EMBL" id="BQXS01012589">
    <property type="protein sequence ID" value="GKT25476.1"/>
    <property type="molecule type" value="Genomic_DNA"/>
</dbReference>
<sequence>MEDLHNQTFVFVNEDHTLGNSLRHFLASHEHVEFAGYSVPHPAEPKMHLRVQSRGKTAIDCVKESAEELKKHALHLRETFEYEITQFEEQKDEER</sequence>
<dbReference type="HAMAP" id="MF_00261">
    <property type="entry name" value="RNApol_arch_Rpo11"/>
    <property type="match status" value="1"/>
</dbReference>
<dbReference type="SUPFAM" id="SSF55257">
    <property type="entry name" value="RBP11-like subunits of RNA polymerase"/>
    <property type="match status" value="1"/>
</dbReference>
<dbReference type="InterPro" id="IPR009025">
    <property type="entry name" value="RBP11-like_dimer"/>
</dbReference>
<name>A0ABQ5K1K6_9EUKA</name>
<comment type="subcellular location">
    <subcellularLocation>
        <location evidence="1">Nucleus</location>
    </subcellularLocation>
</comment>
<keyword evidence="2 7" id="KW-0240">DNA-directed RNA polymerase</keyword>